<dbReference type="Pfam" id="PF02361">
    <property type="entry name" value="CbiQ"/>
    <property type="match status" value="1"/>
</dbReference>
<evidence type="ECO:0000256" key="5">
    <source>
        <dbReference type="SAM" id="Phobius"/>
    </source>
</evidence>
<name>A0ABU9DFH1_9BACL</name>
<dbReference type="Proteomes" id="UP001469365">
    <property type="component" value="Unassembled WGS sequence"/>
</dbReference>
<accession>A0ABU9DFH1</accession>
<keyword evidence="7" id="KW-1185">Reference proteome</keyword>
<keyword evidence="3 5" id="KW-1133">Transmembrane helix</keyword>
<reference evidence="6 7" key="1">
    <citation type="submission" date="2024-04" db="EMBL/GenBank/DDBJ databases">
        <title>draft genome sequnece of Paenibacillus filicis.</title>
        <authorList>
            <person name="Kim D.-U."/>
        </authorList>
    </citation>
    <scope>NUCLEOTIDE SEQUENCE [LARGE SCALE GENOMIC DNA]</scope>
    <source>
        <strain evidence="6 7">KACC14197</strain>
    </source>
</reference>
<dbReference type="PANTHER" id="PTHR33514">
    <property type="entry name" value="PROTEIN ABCI12, CHLOROPLASTIC"/>
    <property type="match status" value="1"/>
</dbReference>
<proteinExistence type="predicted"/>
<feature type="transmembrane region" description="Helical" evidence="5">
    <location>
        <begin position="243"/>
        <end position="260"/>
    </location>
</feature>
<organism evidence="6 7">
    <name type="scientific">Paenibacillus filicis</name>
    <dbReference type="NCBI Taxonomy" id="669464"/>
    <lineage>
        <taxon>Bacteria</taxon>
        <taxon>Bacillati</taxon>
        <taxon>Bacillota</taxon>
        <taxon>Bacilli</taxon>
        <taxon>Bacillales</taxon>
        <taxon>Paenibacillaceae</taxon>
        <taxon>Paenibacillus</taxon>
    </lineage>
</organism>
<evidence type="ECO:0000256" key="4">
    <source>
        <dbReference type="ARBA" id="ARBA00023136"/>
    </source>
</evidence>
<dbReference type="EMBL" id="JBBPCC010000003">
    <property type="protein sequence ID" value="MEK8127586.1"/>
    <property type="molecule type" value="Genomic_DNA"/>
</dbReference>
<evidence type="ECO:0000313" key="6">
    <source>
        <dbReference type="EMBL" id="MEK8127586.1"/>
    </source>
</evidence>
<feature type="transmembrane region" description="Helical" evidence="5">
    <location>
        <begin position="70"/>
        <end position="91"/>
    </location>
</feature>
<feature type="transmembrane region" description="Helical" evidence="5">
    <location>
        <begin position="29"/>
        <end position="58"/>
    </location>
</feature>
<evidence type="ECO:0000313" key="7">
    <source>
        <dbReference type="Proteomes" id="UP001469365"/>
    </source>
</evidence>
<dbReference type="InterPro" id="IPR003339">
    <property type="entry name" value="ABC/ECF_trnsptr_transmembrane"/>
</dbReference>
<evidence type="ECO:0000256" key="3">
    <source>
        <dbReference type="ARBA" id="ARBA00022989"/>
    </source>
</evidence>
<sequence length="272" mass="30565">MQQKELAAMLDKLTGRTTWLHRVNPSFKLLLSIAAFLVVLFTHNINILIHVTWMYTVLLFTSSGQPTRRLLLILLPFILLFVSSGASMVLFGTGETTWFRYGPVHITEESFFRGMHLGLKTVDTALVGLLLALTTNPVLLFYSLMQQLKLPAKYAYSFMAAIRLIGLSAAEYRTLRAAYLVRGVKTPRGLRGFAQSVQRYAIPLLAQSIRRAQRIAVAMEAKRFAASAARTYYYRVGWSASDALLAAVLLGIWACAWWFAAQLPHFSITDVR</sequence>
<feature type="transmembrane region" description="Helical" evidence="5">
    <location>
        <begin position="125"/>
        <end position="144"/>
    </location>
</feature>
<keyword evidence="4 5" id="KW-0472">Membrane</keyword>
<comment type="caution">
    <text evidence="6">The sequence shown here is derived from an EMBL/GenBank/DDBJ whole genome shotgun (WGS) entry which is preliminary data.</text>
</comment>
<comment type="subcellular location">
    <subcellularLocation>
        <location evidence="1">Membrane</location>
        <topology evidence="1">Multi-pass membrane protein</topology>
    </subcellularLocation>
</comment>
<dbReference type="RefSeq" id="WP_341414648.1">
    <property type="nucleotide sequence ID" value="NZ_JBBPCC010000003.1"/>
</dbReference>
<dbReference type="PANTHER" id="PTHR33514:SF1">
    <property type="entry name" value="ABC TRANSPORTER PERMEASE"/>
    <property type="match status" value="1"/>
</dbReference>
<evidence type="ECO:0000256" key="1">
    <source>
        <dbReference type="ARBA" id="ARBA00004141"/>
    </source>
</evidence>
<keyword evidence="2 5" id="KW-0812">Transmembrane</keyword>
<dbReference type="CDD" id="cd16914">
    <property type="entry name" value="EcfT"/>
    <property type="match status" value="1"/>
</dbReference>
<gene>
    <name evidence="6" type="ORF">WMW72_06615</name>
</gene>
<evidence type="ECO:0000256" key="2">
    <source>
        <dbReference type="ARBA" id="ARBA00022692"/>
    </source>
</evidence>
<protein>
    <submittedName>
        <fullName evidence="6">Energy-coupling factor transporter transmembrane component T</fullName>
    </submittedName>
</protein>